<keyword evidence="5" id="KW-0804">Transcription</keyword>
<dbReference type="InterPro" id="IPR013783">
    <property type="entry name" value="Ig-like_fold"/>
</dbReference>
<dbReference type="InterPro" id="IPR015943">
    <property type="entry name" value="WD40/YVTN_repeat-like_dom_sf"/>
</dbReference>
<dbReference type="Pfam" id="PF00512">
    <property type="entry name" value="HisKA"/>
    <property type="match status" value="1"/>
</dbReference>
<dbReference type="EC" id="2.7.13.3" evidence="2"/>
<dbReference type="InterPro" id="IPR003661">
    <property type="entry name" value="HisK_dim/P_dom"/>
</dbReference>
<dbReference type="Pfam" id="PF12833">
    <property type="entry name" value="HTH_18"/>
    <property type="match status" value="1"/>
</dbReference>
<accession>A0ABS5JTC8</accession>
<feature type="domain" description="Response regulatory" evidence="9">
    <location>
        <begin position="1087"/>
        <end position="1202"/>
    </location>
</feature>
<comment type="catalytic activity">
    <reaction evidence="1">
        <text>ATP + protein L-histidine = ADP + protein N-phospho-L-histidine.</text>
        <dbReference type="EC" id="2.7.13.3"/>
    </reaction>
</comment>
<keyword evidence="4" id="KW-0805">Transcription regulation</keyword>
<reference evidence="10 11" key="1">
    <citation type="journal article" date="2015" name="Int. J. Syst. Evol. Microbiol.">
        <title>Carboxylicivirga linearis sp. nov., isolated from a sea cucumber culture pond.</title>
        <authorList>
            <person name="Wang F.Q."/>
            <person name="Zhou Y.X."/>
            <person name="Lin X.Z."/>
            <person name="Chen G.J."/>
            <person name="Du Z.J."/>
        </authorList>
    </citation>
    <scope>NUCLEOTIDE SEQUENCE [LARGE SCALE GENOMIC DNA]</scope>
    <source>
        <strain evidence="10 11">FB218</strain>
    </source>
</reference>
<dbReference type="RefSeq" id="WP_212215401.1">
    <property type="nucleotide sequence ID" value="NZ_JAGUCO010000004.1"/>
</dbReference>
<protein>
    <recommendedName>
        <fullName evidence="2">histidine kinase</fullName>
        <ecNumber evidence="2">2.7.13.3</ecNumber>
    </recommendedName>
</protein>
<dbReference type="InterPro" id="IPR036890">
    <property type="entry name" value="HATPase_C_sf"/>
</dbReference>
<dbReference type="SUPFAM" id="SSF63829">
    <property type="entry name" value="Calcium-dependent phosphotriesterase"/>
    <property type="match status" value="3"/>
</dbReference>
<dbReference type="Gene3D" id="3.40.50.2300">
    <property type="match status" value="1"/>
</dbReference>
<dbReference type="InterPro" id="IPR011006">
    <property type="entry name" value="CheY-like_superfamily"/>
</dbReference>
<dbReference type="InterPro" id="IPR018060">
    <property type="entry name" value="HTH_AraC"/>
</dbReference>
<evidence type="ECO:0000256" key="2">
    <source>
        <dbReference type="ARBA" id="ARBA00012438"/>
    </source>
</evidence>
<dbReference type="PROSITE" id="PS50109">
    <property type="entry name" value="HIS_KIN"/>
    <property type="match status" value="1"/>
</dbReference>
<dbReference type="CDD" id="cd00082">
    <property type="entry name" value="HisKA"/>
    <property type="match status" value="1"/>
</dbReference>
<dbReference type="InterPro" id="IPR036097">
    <property type="entry name" value="HisK_dim/P_sf"/>
</dbReference>
<evidence type="ECO:0000256" key="4">
    <source>
        <dbReference type="ARBA" id="ARBA00023015"/>
    </source>
</evidence>
<dbReference type="SMART" id="SM00387">
    <property type="entry name" value="HATPase_c"/>
    <property type="match status" value="1"/>
</dbReference>
<dbReference type="InterPro" id="IPR011123">
    <property type="entry name" value="Y_Y_Y"/>
</dbReference>
<keyword evidence="3 6" id="KW-0597">Phosphoprotein</keyword>
<name>A0ABS5JTC8_9BACT</name>
<organism evidence="10 11">
    <name type="scientific">Carboxylicivirga linearis</name>
    <dbReference type="NCBI Taxonomy" id="1628157"/>
    <lineage>
        <taxon>Bacteria</taxon>
        <taxon>Pseudomonadati</taxon>
        <taxon>Bacteroidota</taxon>
        <taxon>Bacteroidia</taxon>
        <taxon>Marinilabiliales</taxon>
        <taxon>Marinilabiliaceae</taxon>
        <taxon>Carboxylicivirga</taxon>
    </lineage>
</organism>
<evidence type="ECO:0000313" key="11">
    <source>
        <dbReference type="Proteomes" id="UP000708576"/>
    </source>
</evidence>
<dbReference type="InterPro" id="IPR004358">
    <property type="entry name" value="Sig_transdc_His_kin-like_C"/>
</dbReference>
<dbReference type="PROSITE" id="PS50110">
    <property type="entry name" value="RESPONSE_REGULATORY"/>
    <property type="match status" value="1"/>
</dbReference>
<dbReference type="SMART" id="SM00388">
    <property type="entry name" value="HisKA"/>
    <property type="match status" value="1"/>
</dbReference>
<dbReference type="Pfam" id="PF07495">
    <property type="entry name" value="Y_Y_Y"/>
    <property type="match status" value="1"/>
</dbReference>
<dbReference type="PRINTS" id="PR00344">
    <property type="entry name" value="BCTRLSENSOR"/>
</dbReference>
<evidence type="ECO:0000256" key="3">
    <source>
        <dbReference type="ARBA" id="ARBA00022553"/>
    </source>
</evidence>
<feature type="domain" description="HTH araC/xylS-type" evidence="7">
    <location>
        <begin position="1236"/>
        <end position="1335"/>
    </location>
</feature>
<evidence type="ECO:0000259" key="7">
    <source>
        <dbReference type="PROSITE" id="PS01124"/>
    </source>
</evidence>
<dbReference type="Gene3D" id="2.60.40.10">
    <property type="entry name" value="Immunoglobulins"/>
    <property type="match status" value="1"/>
</dbReference>
<evidence type="ECO:0000256" key="1">
    <source>
        <dbReference type="ARBA" id="ARBA00000085"/>
    </source>
</evidence>
<evidence type="ECO:0000256" key="5">
    <source>
        <dbReference type="ARBA" id="ARBA00023163"/>
    </source>
</evidence>
<dbReference type="Gene3D" id="1.10.10.60">
    <property type="entry name" value="Homeodomain-like"/>
    <property type="match status" value="2"/>
</dbReference>
<dbReference type="SMART" id="SM00448">
    <property type="entry name" value="REC"/>
    <property type="match status" value="1"/>
</dbReference>
<dbReference type="InterPro" id="IPR003594">
    <property type="entry name" value="HATPase_dom"/>
</dbReference>
<dbReference type="Pfam" id="PF07494">
    <property type="entry name" value="Reg_prop"/>
    <property type="match status" value="5"/>
</dbReference>
<dbReference type="Pfam" id="PF00072">
    <property type="entry name" value="Response_reg"/>
    <property type="match status" value="1"/>
</dbReference>
<dbReference type="Gene3D" id="3.30.565.10">
    <property type="entry name" value="Histidine kinase-like ATPase, C-terminal domain"/>
    <property type="match status" value="1"/>
</dbReference>
<evidence type="ECO:0000259" key="8">
    <source>
        <dbReference type="PROSITE" id="PS50109"/>
    </source>
</evidence>
<dbReference type="EMBL" id="JAGUCO010000004">
    <property type="protein sequence ID" value="MBS2098155.1"/>
    <property type="molecule type" value="Genomic_DNA"/>
</dbReference>
<dbReference type="SUPFAM" id="SSF55874">
    <property type="entry name" value="ATPase domain of HSP90 chaperone/DNA topoisomerase II/histidine kinase"/>
    <property type="match status" value="1"/>
</dbReference>
<comment type="caution">
    <text evidence="10">The sequence shown here is derived from an EMBL/GenBank/DDBJ whole genome shotgun (WGS) entry which is preliminary data.</text>
</comment>
<dbReference type="CDD" id="cd17574">
    <property type="entry name" value="REC_OmpR"/>
    <property type="match status" value="1"/>
</dbReference>
<dbReference type="SUPFAM" id="SSF46689">
    <property type="entry name" value="Homeodomain-like"/>
    <property type="match status" value="1"/>
</dbReference>
<dbReference type="PANTHER" id="PTHR43547">
    <property type="entry name" value="TWO-COMPONENT HISTIDINE KINASE"/>
    <property type="match status" value="1"/>
</dbReference>
<dbReference type="PANTHER" id="PTHR43547:SF2">
    <property type="entry name" value="HYBRID SIGNAL TRANSDUCTION HISTIDINE KINASE C"/>
    <property type="match status" value="1"/>
</dbReference>
<dbReference type="Gene3D" id="1.10.287.130">
    <property type="match status" value="1"/>
</dbReference>
<dbReference type="Proteomes" id="UP000708576">
    <property type="component" value="Unassembled WGS sequence"/>
</dbReference>
<proteinExistence type="predicted"/>
<dbReference type="PROSITE" id="PS01124">
    <property type="entry name" value="HTH_ARAC_FAMILY_2"/>
    <property type="match status" value="1"/>
</dbReference>
<feature type="modified residue" description="4-aspartylphosphate" evidence="6">
    <location>
        <position position="1135"/>
    </location>
</feature>
<dbReference type="InterPro" id="IPR009057">
    <property type="entry name" value="Homeodomain-like_sf"/>
</dbReference>
<keyword evidence="11" id="KW-1185">Reference proteome</keyword>
<sequence length="1338" mass="152911">MRIPIKICLLIVGMSLFYGSAKAYDIKKIGIKDGLSNNNVMSITQDNDGILWIATKDGLNRYDGHSFKVFRKNGDNSPASNIFNVVFADKKDDVIWIATEKNGLDAYNYRTHEFTHYTHDYSGQKNSLAADGITDITCDSIGNLWLATYQYGLDYFDKKTGVFTHYNQSNIKGLPSNYNWCVMYESDESVYVGHVNDGMSIINLKTQSAVNFKHDADNPNSLPDNTVTNIFKDSQGNIWVGTRSGLVLFDPLTNSMTVFKHDAQRKGSISHNFIQSIIETKDSVLWVGTEGGGVNIVDLKQFEDPKDIQFESIGSSDTEDGLSSLSVQTIFQDAHGNMWLGGFVGGINLIPVKESFFKKLSFLPIIGNTNSLNNQIVFGFAEGSQSNIWIANGDGGVCVYNGKEKVRDITSVNNKPLLAQSIFKDSNNDFWIGTVNGIIYKFEPDHNRFSILNSFPQVKNVPIYNFYEDSKKNLWISTDVGLLKYNIKTEKHFVYTTQNSALTDNIIRSVVEDANGDLWVGTAVGGLCVFDAHFQLRYNFGQQYDFYNVNHLYRDSKDRIWVGSQNDLFYFEDYTLTKRIGLEDGMAETDVRAIAEGNSDHEIWFSTLNGISHYNIQSNQIVNFNMGDGISTGDYINGVCYKSKDGTIYFGTQNGATFFNQNLDLGYSDLPNVMITSFEVPSKANETFTEFVDFPFNDNVNLNYNENSFRISFNVADFSLTDKVDYMFQMVGLDNNWYLMKEENTVTFRNLNPGSYQFNLKVRLHNKEWTDEIKMMSISIEPPYWQTWQAKILYLVLFVLGSWFILRFYKNKVDVENALVLEKSIRQREHDLNEEKIKFFTNIAHELRTPMTLLIGPLEDLVAEQSLSESLTKKINSMHRVANRLLQLINQVLEFRRTESKKRELAVVKGDLGQFIYETGLKYKELNQNKRVEFEIELPKENKEILYDPEVVGIILDNLLSNAFKYTLEGCVCMKMKQFEEYDIAYTEIEVSDTGYGISEDNLTNIFERYYQAKDTKHAISGTGIGLALVKNLVELHQAEIYVKSELDKGTTFTVRFLTNNSYPGVKLLTTHTEQLEDEEVLGNKDVILVVDDNQDITEYIYDSLSDVYQVYTANNGLKGYEVACEKVPDIIISDIMMPVMDGIEMCKKMKQDIRTSHIPVILLTAKDTLQDKSEGYDAGADSYLTKPFSSSLLKSRLRNILETRKKLSDSYTNKIEDKQKLFKEATNKLDKDFLEKLDMIIEENLEDEEMNISQIAQHMNMSHSTLYRKIKALTDMTANEYIRKIRMRVAEQLILSGKYTISEVMYRIGINSTGYFRQCFKDEFGISPSDYLKKLKE</sequence>
<dbReference type="SUPFAM" id="SSF52172">
    <property type="entry name" value="CheY-like"/>
    <property type="match status" value="1"/>
</dbReference>
<evidence type="ECO:0000259" key="9">
    <source>
        <dbReference type="PROSITE" id="PS50110"/>
    </source>
</evidence>
<gene>
    <name evidence="10" type="ORF">KEM10_07665</name>
</gene>
<feature type="domain" description="Histidine kinase" evidence="8">
    <location>
        <begin position="842"/>
        <end position="1061"/>
    </location>
</feature>
<dbReference type="SMART" id="SM00342">
    <property type="entry name" value="HTH_ARAC"/>
    <property type="match status" value="1"/>
</dbReference>
<dbReference type="InterPro" id="IPR001789">
    <property type="entry name" value="Sig_transdc_resp-reg_receiver"/>
</dbReference>
<dbReference type="SUPFAM" id="SSF47384">
    <property type="entry name" value="Homodimeric domain of signal transducing histidine kinase"/>
    <property type="match status" value="1"/>
</dbReference>
<dbReference type="Gene3D" id="2.130.10.10">
    <property type="entry name" value="YVTN repeat-like/Quinoprotein amine dehydrogenase"/>
    <property type="match status" value="2"/>
</dbReference>
<dbReference type="InterPro" id="IPR011110">
    <property type="entry name" value="Reg_prop"/>
</dbReference>
<dbReference type="Pfam" id="PF02518">
    <property type="entry name" value="HATPase_c"/>
    <property type="match status" value="1"/>
</dbReference>
<evidence type="ECO:0000313" key="10">
    <source>
        <dbReference type="EMBL" id="MBS2098155.1"/>
    </source>
</evidence>
<evidence type="ECO:0000256" key="6">
    <source>
        <dbReference type="PROSITE-ProRule" id="PRU00169"/>
    </source>
</evidence>
<dbReference type="InterPro" id="IPR005467">
    <property type="entry name" value="His_kinase_dom"/>
</dbReference>